<dbReference type="PANTHER" id="PTHR11255:SF54">
    <property type="entry name" value="DIACYLGLYCEROL KINASE THETA"/>
    <property type="match status" value="1"/>
</dbReference>
<organism evidence="12 13">
    <name type="scientific">Astrephomene gubernaculifera</name>
    <dbReference type="NCBI Taxonomy" id="47775"/>
    <lineage>
        <taxon>Eukaryota</taxon>
        <taxon>Viridiplantae</taxon>
        <taxon>Chlorophyta</taxon>
        <taxon>core chlorophytes</taxon>
        <taxon>Chlorophyceae</taxon>
        <taxon>CS clade</taxon>
        <taxon>Chlamydomonadales</taxon>
        <taxon>Astrephomenaceae</taxon>
        <taxon>Astrephomene</taxon>
    </lineage>
</organism>
<keyword evidence="6" id="KW-0479">Metal-binding</keyword>
<dbReference type="Pfam" id="PF00609">
    <property type="entry name" value="DAGK_acc"/>
    <property type="match status" value="2"/>
</dbReference>
<dbReference type="EC" id="2.7.1.107" evidence="3"/>
<feature type="region of interest" description="Disordered" evidence="10">
    <location>
        <begin position="131"/>
        <end position="155"/>
    </location>
</feature>
<dbReference type="EMBL" id="BMAR01000017">
    <property type="protein sequence ID" value="GFR47322.1"/>
    <property type="molecule type" value="Genomic_DNA"/>
</dbReference>
<dbReference type="Gene3D" id="3.40.50.10330">
    <property type="entry name" value="Probable inorganic polyphosphate/atp-NAD kinase, domain 1"/>
    <property type="match status" value="1"/>
</dbReference>
<dbReference type="PROSITE" id="PS50146">
    <property type="entry name" value="DAGK"/>
    <property type="match status" value="1"/>
</dbReference>
<evidence type="ECO:0000256" key="1">
    <source>
        <dbReference type="ARBA" id="ARBA00004370"/>
    </source>
</evidence>
<comment type="subcellular location">
    <subcellularLocation>
        <location evidence="1">Membrane</location>
    </subcellularLocation>
</comment>
<feature type="compositionally biased region" description="Pro residues" evidence="10">
    <location>
        <begin position="55"/>
        <end position="73"/>
    </location>
</feature>
<dbReference type="SMART" id="SM00045">
    <property type="entry name" value="DAGKa"/>
    <property type="match status" value="1"/>
</dbReference>
<feature type="compositionally biased region" description="Pro residues" evidence="10">
    <location>
        <begin position="146"/>
        <end position="155"/>
    </location>
</feature>
<feature type="region of interest" description="Disordered" evidence="10">
    <location>
        <begin position="301"/>
        <end position="382"/>
    </location>
</feature>
<keyword evidence="5" id="KW-0547">Nucleotide-binding</keyword>
<evidence type="ECO:0000256" key="3">
    <source>
        <dbReference type="ARBA" id="ARBA00012133"/>
    </source>
</evidence>
<feature type="compositionally biased region" description="Low complexity" evidence="10">
    <location>
        <begin position="321"/>
        <end position="342"/>
    </location>
</feature>
<dbReference type="InterPro" id="IPR016064">
    <property type="entry name" value="NAD/diacylglycerol_kinase_sf"/>
</dbReference>
<evidence type="ECO:0000256" key="5">
    <source>
        <dbReference type="ARBA" id="ARBA00022741"/>
    </source>
</evidence>
<dbReference type="GO" id="GO:0016020">
    <property type="term" value="C:membrane"/>
    <property type="evidence" value="ECO:0007669"/>
    <property type="project" value="UniProtKB-SubCell"/>
</dbReference>
<dbReference type="AlphaFoldDB" id="A0AAD3DVA9"/>
<feature type="compositionally biased region" description="Basic and acidic residues" evidence="10">
    <location>
        <begin position="11"/>
        <end position="40"/>
    </location>
</feature>
<comment type="caution">
    <text evidence="12">The sequence shown here is derived from an EMBL/GenBank/DDBJ whole genome shotgun (WGS) entry which is preliminary data.</text>
</comment>
<evidence type="ECO:0000256" key="6">
    <source>
        <dbReference type="ARBA" id="ARBA00022771"/>
    </source>
</evidence>
<evidence type="ECO:0000256" key="4">
    <source>
        <dbReference type="ARBA" id="ARBA00022679"/>
    </source>
</evidence>
<dbReference type="GO" id="GO:0008270">
    <property type="term" value="F:zinc ion binding"/>
    <property type="evidence" value="ECO:0007669"/>
    <property type="project" value="UniProtKB-KW"/>
</dbReference>
<proteinExistence type="inferred from homology"/>
<comment type="similarity">
    <text evidence="2">Belongs to the eukaryotic diacylglycerol kinase family.</text>
</comment>
<evidence type="ECO:0000313" key="13">
    <source>
        <dbReference type="Proteomes" id="UP001054857"/>
    </source>
</evidence>
<feature type="non-terminal residue" evidence="12">
    <location>
        <position position="504"/>
    </location>
</feature>
<keyword evidence="8" id="KW-0067">ATP-binding</keyword>
<feature type="region of interest" description="Disordered" evidence="10">
    <location>
        <begin position="1"/>
        <end position="74"/>
    </location>
</feature>
<evidence type="ECO:0000259" key="11">
    <source>
        <dbReference type="PROSITE" id="PS50146"/>
    </source>
</evidence>
<evidence type="ECO:0000256" key="7">
    <source>
        <dbReference type="ARBA" id="ARBA00022777"/>
    </source>
</evidence>
<dbReference type="SUPFAM" id="SSF111331">
    <property type="entry name" value="NAD kinase/diacylglycerol kinase-like"/>
    <property type="match status" value="1"/>
</dbReference>
<dbReference type="GO" id="GO:0004143">
    <property type="term" value="F:ATP-dependent diacylglycerol kinase activity"/>
    <property type="evidence" value="ECO:0007669"/>
    <property type="project" value="UniProtKB-EC"/>
</dbReference>
<gene>
    <name evidence="12" type="ORF">Agub_g9011</name>
</gene>
<dbReference type="GO" id="GO:0005524">
    <property type="term" value="F:ATP binding"/>
    <property type="evidence" value="ECO:0007669"/>
    <property type="project" value="UniProtKB-KW"/>
</dbReference>
<evidence type="ECO:0000313" key="12">
    <source>
        <dbReference type="EMBL" id="GFR47322.1"/>
    </source>
</evidence>
<keyword evidence="6" id="KW-0862">Zinc</keyword>
<feature type="compositionally biased region" description="Polar residues" evidence="10">
    <location>
        <begin position="343"/>
        <end position="352"/>
    </location>
</feature>
<feature type="non-terminal residue" evidence="12">
    <location>
        <position position="1"/>
    </location>
</feature>
<accession>A0AAD3DVA9</accession>
<feature type="domain" description="DAGKc" evidence="11">
    <location>
        <begin position="65"/>
        <end position="128"/>
    </location>
</feature>
<evidence type="ECO:0000256" key="8">
    <source>
        <dbReference type="ARBA" id="ARBA00022840"/>
    </source>
</evidence>
<reference evidence="12 13" key="1">
    <citation type="journal article" date="2021" name="Sci. Rep.">
        <title>Genome sequencing of the multicellular alga Astrephomene provides insights into convergent evolution of germ-soma differentiation.</title>
        <authorList>
            <person name="Yamashita S."/>
            <person name="Yamamoto K."/>
            <person name="Matsuzaki R."/>
            <person name="Suzuki S."/>
            <person name="Yamaguchi H."/>
            <person name="Hirooka S."/>
            <person name="Minakuchi Y."/>
            <person name="Miyagishima S."/>
            <person name="Kawachi M."/>
            <person name="Toyoda A."/>
            <person name="Nozaki H."/>
        </authorList>
    </citation>
    <scope>NUCLEOTIDE SEQUENCE [LARGE SCALE GENOMIC DNA]</scope>
    <source>
        <strain evidence="12 13">NIES-4017</strain>
    </source>
</reference>
<evidence type="ECO:0000256" key="2">
    <source>
        <dbReference type="ARBA" id="ARBA00009280"/>
    </source>
</evidence>
<feature type="compositionally biased region" description="Low complexity" evidence="10">
    <location>
        <begin position="353"/>
        <end position="362"/>
    </location>
</feature>
<dbReference type="InterPro" id="IPR000756">
    <property type="entry name" value="Diacylglycerol_kin_accessory"/>
</dbReference>
<evidence type="ECO:0000256" key="10">
    <source>
        <dbReference type="SAM" id="MobiDB-lite"/>
    </source>
</evidence>
<keyword evidence="7" id="KW-0418">Kinase</keyword>
<dbReference type="InterPro" id="IPR037607">
    <property type="entry name" value="DGK"/>
</dbReference>
<dbReference type="Proteomes" id="UP001054857">
    <property type="component" value="Unassembled WGS sequence"/>
</dbReference>
<dbReference type="GO" id="GO:0007200">
    <property type="term" value="P:phospholipase C-activating G protein-coupled receptor signaling pathway"/>
    <property type="evidence" value="ECO:0007669"/>
    <property type="project" value="InterPro"/>
</dbReference>
<keyword evidence="6" id="KW-0863">Zinc-finger</keyword>
<dbReference type="InterPro" id="IPR017438">
    <property type="entry name" value="ATP-NAD_kinase_N"/>
</dbReference>
<keyword evidence="13" id="KW-1185">Reference proteome</keyword>
<sequence length="504" mass="52770">GWVLGEMEAVAEERRRGAEEEAAARRAAEEEEEARRRAAEEGEGAGGEAAGGVRPPAPPPPPPPPLPPQPPLAVLPLGTGNDLARVLGWGGGVAALEARGGLAAVLAEVAGAAPTPLDRWGLQVTVRQQEDKRLGRSFLPRRRQPPATPPLPRSPPLVVTQVKVFNNYLGVGIDSWCALEFHRMRERYPGWFRSQLGNKMWYTGVGARDLLARSCVDLPSRMQLVCDGSPVPLPPGTQGVLLLNIPSYMGGVNLWAGGVGQQQGQQGPQHTALHGAAWGEEEGGGQHPHPHLHRHALARAGEEPHPAGPPLHPADPPAPTPTTAASAAPPIGTTTTTHPQGPSSVSTDPQPHSLQPAASSPPGALPPPPPAPPPPRPRVPQSLSDGVLEVVAVFGAVHLGKLQVGLARATRLGQCRSARITTSQELPMQVDGEPWMQPPAQLSISLKCSAPVLRRLDLSDAASRLTAAVGEVLEAAVAAGTLTAAQRRQLGEQLARRLGAPHAV</sequence>
<evidence type="ECO:0000256" key="9">
    <source>
        <dbReference type="ARBA" id="ARBA00023136"/>
    </source>
</evidence>
<keyword evidence="4" id="KW-0808">Transferase</keyword>
<dbReference type="InterPro" id="IPR001206">
    <property type="entry name" value="Diacylglycerol_kinase_cat_dom"/>
</dbReference>
<feature type="compositionally biased region" description="Pro residues" evidence="10">
    <location>
        <begin position="363"/>
        <end position="378"/>
    </location>
</feature>
<dbReference type="PANTHER" id="PTHR11255">
    <property type="entry name" value="DIACYLGLYCEROL KINASE"/>
    <property type="match status" value="1"/>
</dbReference>
<name>A0AAD3DVA9_9CHLO</name>
<dbReference type="Gene3D" id="2.60.200.40">
    <property type="match status" value="2"/>
</dbReference>
<protein>
    <recommendedName>
        <fullName evidence="3">diacylglycerol kinase (ATP)</fullName>
        <ecNumber evidence="3">2.7.1.107</ecNumber>
    </recommendedName>
</protein>
<dbReference type="Pfam" id="PF00781">
    <property type="entry name" value="DAGK_cat"/>
    <property type="match status" value="1"/>
</dbReference>
<feature type="compositionally biased region" description="Pro residues" evidence="10">
    <location>
        <begin position="306"/>
        <end position="320"/>
    </location>
</feature>
<keyword evidence="9" id="KW-0472">Membrane</keyword>